<protein>
    <submittedName>
        <fullName evidence="1">Uncharacterized protein</fullName>
    </submittedName>
</protein>
<accession>A0A3L7ZKE2</accession>
<dbReference type="Proteomes" id="UP000278164">
    <property type="component" value="Unassembled WGS sequence"/>
</dbReference>
<sequence>EDSNTVKSAFEPYCIAFSEFYRTAIKKIKQYNEMKAIKVFIDEKEQYKMLNLIEKFNSHEDIAATGTGRTDFVVAASGECAMAYVRAVLAGKLDDCTIETIK</sequence>
<reference evidence="1 2" key="1">
    <citation type="submission" date="2018-09" db="EMBL/GenBank/DDBJ databases">
        <title>Murine metabolic-syndrome-specific gut microbial biobank.</title>
        <authorList>
            <person name="Liu C."/>
        </authorList>
    </citation>
    <scope>NUCLEOTIDE SEQUENCE [LARGE SCALE GENOMIC DNA]</scope>
    <source>
        <strain evidence="1 2">8-P5</strain>
    </source>
</reference>
<organism evidence="1 2">
    <name type="scientific">Parabacteroides distasonis</name>
    <dbReference type="NCBI Taxonomy" id="823"/>
    <lineage>
        <taxon>Bacteria</taxon>
        <taxon>Pseudomonadati</taxon>
        <taxon>Bacteroidota</taxon>
        <taxon>Bacteroidia</taxon>
        <taxon>Bacteroidales</taxon>
        <taxon>Tannerellaceae</taxon>
        <taxon>Parabacteroides</taxon>
    </lineage>
</organism>
<comment type="caution">
    <text evidence="1">The sequence shown here is derived from an EMBL/GenBank/DDBJ whole genome shotgun (WGS) entry which is preliminary data.</text>
</comment>
<name>A0A3L7ZKE2_PARDI</name>
<evidence type="ECO:0000313" key="1">
    <source>
        <dbReference type="EMBL" id="RLT71731.1"/>
    </source>
</evidence>
<gene>
    <name evidence="1" type="ORF">D7V78_19715</name>
</gene>
<evidence type="ECO:0000313" key="2">
    <source>
        <dbReference type="Proteomes" id="UP000278164"/>
    </source>
</evidence>
<feature type="non-terminal residue" evidence="1">
    <location>
        <position position="1"/>
    </location>
</feature>
<dbReference type="EMBL" id="RAYI01000120">
    <property type="protein sequence ID" value="RLT71731.1"/>
    <property type="molecule type" value="Genomic_DNA"/>
</dbReference>
<proteinExistence type="predicted"/>
<dbReference type="AlphaFoldDB" id="A0A3L7ZKE2"/>